<organism evidence="1 2">
    <name type="scientific">Clostridium beijerinckii</name>
    <name type="common">Clostridium MP</name>
    <dbReference type="NCBI Taxonomy" id="1520"/>
    <lineage>
        <taxon>Bacteria</taxon>
        <taxon>Bacillati</taxon>
        <taxon>Bacillota</taxon>
        <taxon>Clostridia</taxon>
        <taxon>Eubacteriales</taxon>
        <taxon>Clostridiaceae</taxon>
        <taxon>Clostridium</taxon>
    </lineage>
</organism>
<dbReference type="EMBL" id="LZZI01000012">
    <property type="protein sequence ID" value="OOM63454.1"/>
    <property type="molecule type" value="Genomic_DNA"/>
</dbReference>
<protein>
    <submittedName>
        <fullName evidence="1">Uncharacterized protein</fullName>
    </submittedName>
</protein>
<gene>
    <name evidence="1" type="ORF">CLBCK_10180</name>
</gene>
<dbReference type="RefSeq" id="WP_278045985.1">
    <property type="nucleotide sequence ID" value="NZ_JABTAE010000001.1"/>
</dbReference>
<sequence>MITKLIMELKIDCPERLEVGANDFGYLRAIMISGGALREKK</sequence>
<reference evidence="1 2" key="1">
    <citation type="submission" date="2016-05" db="EMBL/GenBank/DDBJ databases">
        <title>Microbial solvent formation.</title>
        <authorList>
            <person name="Poehlein A."/>
            <person name="Montoya Solano J.D."/>
            <person name="Flitsch S."/>
            <person name="Krabben P."/>
            <person name="Duerre P."/>
            <person name="Daniel R."/>
        </authorList>
    </citation>
    <scope>NUCLEOTIDE SEQUENCE [LARGE SCALE GENOMIC DNA]</scope>
    <source>
        <strain evidence="1 2">DSM 53</strain>
    </source>
</reference>
<name>A0A1S8SDS5_CLOBE</name>
<evidence type="ECO:0000313" key="2">
    <source>
        <dbReference type="Proteomes" id="UP000190973"/>
    </source>
</evidence>
<evidence type="ECO:0000313" key="1">
    <source>
        <dbReference type="EMBL" id="OOM63454.1"/>
    </source>
</evidence>
<comment type="caution">
    <text evidence="1">The sequence shown here is derived from an EMBL/GenBank/DDBJ whole genome shotgun (WGS) entry which is preliminary data.</text>
</comment>
<dbReference type="Proteomes" id="UP000190973">
    <property type="component" value="Unassembled WGS sequence"/>
</dbReference>
<proteinExistence type="predicted"/>
<dbReference type="AlphaFoldDB" id="A0A1S8SDS5"/>
<accession>A0A1S8SDS5</accession>